<reference evidence="8 9" key="1">
    <citation type="submission" date="2019-12" db="EMBL/GenBank/DDBJ databases">
        <title>Chromosome-level assembly of the Caenorhabditis remanei genome.</title>
        <authorList>
            <person name="Teterina A.A."/>
            <person name="Willis J.H."/>
            <person name="Phillips P.C."/>
        </authorList>
    </citation>
    <scope>NUCLEOTIDE SEQUENCE [LARGE SCALE GENOMIC DNA]</scope>
    <source>
        <strain evidence="8 9">PX506</strain>
        <tissue evidence="8">Whole organism</tissue>
    </source>
</reference>
<dbReference type="GO" id="GO:0005886">
    <property type="term" value="C:plasma membrane"/>
    <property type="evidence" value="ECO:0007669"/>
    <property type="project" value="TreeGrafter"/>
</dbReference>
<dbReference type="SUPFAM" id="SSF52540">
    <property type="entry name" value="P-loop containing nucleoside triphosphate hydrolases"/>
    <property type="match status" value="1"/>
</dbReference>
<dbReference type="KEGG" id="crq:GCK72_008893"/>
<feature type="domain" description="ABC transporter" evidence="7">
    <location>
        <begin position="20"/>
        <end position="117"/>
    </location>
</feature>
<keyword evidence="4" id="KW-0812">Transmembrane</keyword>
<dbReference type="InterPro" id="IPR050352">
    <property type="entry name" value="ABCG_transporters"/>
</dbReference>
<keyword evidence="5" id="KW-1133">Transmembrane helix</keyword>
<dbReference type="GO" id="GO:0042626">
    <property type="term" value="F:ATPase-coupled transmembrane transporter activity"/>
    <property type="evidence" value="ECO:0007669"/>
    <property type="project" value="TreeGrafter"/>
</dbReference>
<dbReference type="EMBL" id="WUAV01000003">
    <property type="protein sequence ID" value="KAF1760644.1"/>
    <property type="molecule type" value="Genomic_DNA"/>
</dbReference>
<sequence length="198" mass="21866">MIGLEMKRTVKANGNEIGQSISLISGFAQQQEIFVPTLTVDEYLMIQAKLRMQESQAIRRERVDEIIEMLGLNKRRDSKIGNPGLVKGISGGEARRLTFACELLSNPSLMFADEPTSGLDSFMAASVVQIMRNLANSGRTLIAIIHQPTADLCPDFSASRTIRHVAFAVPASGLFALLSGLYGNTSNFPVYIRWMQWT</sequence>
<evidence type="ECO:0000256" key="4">
    <source>
        <dbReference type="ARBA" id="ARBA00022692"/>
    </source>
</evidence>
<comment type="similarity">
    <text evidence="2">Belongs to the ABC transporter superfamily. ABCG family. Eye pigment precursor importer (TC 3.A.1.204) subfamily.</text>
</comment>
<protein>
    <recommendedName>
        <fullName evidence="7">ABC transporter domain-containing protein</fullName>
    </recommendedName>
</protein>
<comment type="caution">
    <text evidence="8">The sequence shown here is derived from an EMBL/GenBank/DDBJ whole genome shotgun (WGS) entry which is preliminary data.</text>
</comment>
<keyword evidence="6" id="KW-0472">Membrane</keyword>
<comment type="subcellular location">
    <subcellularLocation>
        <location evidence="1">Membrane</location>
        <topology evidence="1">Multi-pass membrane protein</topology>
    </subcellularLocation>
</comment>
<dbReference type="GO" id="GO:0016887">
    <property type="term" value="F:ATP hydrolysis activity"/>
    <property type="evidence" value="ECO:0007669"/>
    <property type="project" value="InterPro"/>
</dbReference>
<dbReference type="GeneID" id="9808110"/>
<proteinExistence type="inferred from homology"/>
<dbReference type="PANTHER" id="PTHR48041">
    <property type="entry name" value="ABC TRANSPORTER G FAMILY MEMBER 28"/>
    <property type="match status" value="1"/>
</dbReference>
<evidence type="ECO:0000313" key="9">
    <source>
        <dbReference type="Proteomes" id="UP000483820"/>
    </source>
</evidence>
<dbReference type="CTD" id="9808110"/>
<dbReference type="Proteomes" id="UP000483820">
    <property type="component" value="Chromosome III"/>
</dbReference>
<dbReference type="RefSeq" id="XP_053586680.1">
    <property type="nucleotide sequence ID" value="XM_053727103.1"/>
</dbReference>
<evidence type="ECO:0000256" key="3">
    <source>
        <dbReference type="ARBA" id="ARBA00022448"/>
    </source>
</evidence>
<evidence type="ECO:0000256" key="6">
    <source>
        <dbReference type="ARBA" id="ARBA00023136"/>
    </source>
</evidence>
<dbReference type="AlphaFoldDB" id="A0A6A5H1J6"/>
<dbReference type="Pfam" id="PF00005">
    <property type="entry name" value="ABC_tran"/>
    <property type="match status" value="1"/>
</dbReference>
<name>A0A6A5H1J6_CAERE</name>
<dbReference type="InterPro" id="IPR027417">
    <property type="entry name" value="P-loop_NTPase"/>
</dbReference>
<accession>A0A6A5H1J6</accession>
<dbReference type="GO" id="GO:0005524">
    <property type="term" value="F:ATP binding"/>
    <property type="evidence" value="ECO:0007669"/>
    <property type="project" value="InterPro"/>
</dbReference>
<evidence type="ECO:0000256" key="5">
    <source>
        <dbReference type="ARBA" id="ARBA00022989"/>
    </source>
</evidence>
<evidence type="ECO:0000256" key="2">
    <source>
        <dbReference type="ARBA" id="ARBA00005814"/>
    </source>
</evidence>
<evidence type="ECO:0000313" key="8">
    <source>
        <dbReference type="EMBL" id="KAF1760644.1"/>
    </source>
</evidence>
<keyword evidence="3" id="KW-0813">Transport</keyword>
<evidence type="ECO:0000259" key="7">
    <source>
        <dbReference type="Pfam" id="PF00005"/>
    </source>
</evidence>
<evidence type="ECO:0000256" key="1">
    <source>
        <dbReference type="ARBA" id="ARBA00004141"/>
    </source>
</evidence>
<gene>
    <name evidence="8" type="ORF">GCK72_008893</name>
</gene>
<dbReference type="PANTHER" id="PTHR48041:SF31">
    <property type="entry name" value="ABC TRANSPORTER ATP-BINDING PROTEIN_PERMEASE WHT-3"/>
    <property type="match status" value="1"/>
</dbReference>
<organism evidence="8 9">
    <name type="scientific">Caenorhabditis remanei</name>
    <name type="common">Caenorhabditis vulgaris</name>
    <dbReference type="NCBI Taxonomy" id="31234"/>
    <lineage>
        <taxon>Eukaryota</taxon>
        <taxon>Metazoa</taxon>
        <taxon>Ecdysozoa</taxon>
        <taxon>Nematoda</taxon>
        <taxon>Chromadorea</taxon>
        <taxon>Rhabditida</taxon>
        <taxon>Rhabditina</taxon>
        <taxon>Rhabditomorpha</taxon>
        <taxon>Rhabditoidea</taxon>
        <taxon>Rhabditidae</taxon>
        <taxon>Peloderinae</taxon>
        <taxon>Caenorhabditis</taxon>
    </lineage>
</organism>
<dbReference type="Gene3D" id="3.40.50.300">
    <property type="entry name" value="P-loop containing nucleotide triphosphate hydrolases"/>
    <property type="match status" value="1"/>
</dbReference>
<dbReference type="InterPro" id="IPR003439">
    <property type="entry name" value="ABC_transporter-like_ATP-bd"/>
</dbReference>